<gene>
    <name evidence="2" type="ORF">LPAF129_01050</name>
</gene>
<accession>A0ABQ5JEJ2</accession>
<dbReference type="Gene3D" id="2.40.160.200">
    <property type="entry name" value="LURP1-related"/>
    <property type="match status" value="1"/>
</dbReference>
<keyword evidence="3" id="KW-1185">Reference proteome</keyword>
<evidence type="ECO:0000256" key="1">
    <source>
        <dbReference type="ARBA" id="ARBA00005437"/>
    </source>
</evidence>
<sequence length="167" mass="19139">MKNLYVKQKIFSAGEKFTITDDEQNVHYYVQGSLFSAPKTFELKDRLQQTVATITKKILAFLPKFIVETNDQLTVEIKKDFSILKPHYTFSPQSITVEGDIFAMNFTILEHNVEIASIHKQWLSWGDTYEISMSQQAAQDQAHEQLIVALVVAIDYIKAQAQNSSLY</sequence>
<name>A0ABQ5JEJ2_9LACO</name>
<dbReference type="InterPro" id="IPR038595">
    <property type="entry name" value="LOR_sf"/>
</dbReference>
<evidence type="ECO:0000313" key="2">
    <source>
        <dbReference type="EMBL" id="GKS80420.1"/>
    </source>
</evidence>
<dbReference type="RefSeq" id="WP_244053952.1">
    <property type="nucleotide sequence ID" value="NZ_BQXH01000001.1"/>
</dbReference>
<dbReference type="InterPro" id="IPR007612">
    <property type="entry name" value="LOR"/>
</dbReference>
<dbReference type="SUPFAM" id="SSF54518">
    <property type="entry name" value="Tubby C-terminal domain-like"/>
    <property type="match status" value="1"/>
</dbReference>
<dbReference type="Proteomes" id="UP001055149">
    <property type="component" value="Unassembled WGS sequence"/>
</dbReference>
<evidence type="ECO:0000313" key="3">
    <source>
        <dbReference type="Proteomes" id="UP001055149"/>
    </source>
</evidence>
<comment type="similarity">
    <text evidence="1">Belongs to the LOR family.</text>
</comment>
<dbReference type="Pfam" id="PF04525">
    <property type="entry name" value="LOR"/>
    <property type="match status" value="1"/>
</dbReference>
<proteinExistence type="inferred from homology"/>
<dbReference type="EMBL" id="BQXH01000001">
    <property type="protein sequence ID" value="GKS80420.1"/>
    <property type="molecule type" value="Genomic_DNA"/>
</dbReference>
<reference evidence="2" key="1">
    <citation type="journal article" date="2022" name="Int. J. Syst. Evol. Microbiol.">
        <title>A novel species of lactic acid bacteria, Ligilactobacillus pabuli sp. nov., isolated from alfalfa silage.</title>
        <authorList>
            <person name="Tohno M."/>
            <person name="Tanizawa Y."/>
            <person name="Sawada H."/>
            <person name="Sakamoto M."/>
            <person name="Ohkuma M."/>
            <person name="Kobayashi H."/>
        </authorList>
    </citation>
    <scope>NUCLEOTIDE SEQUENCE</scope>
    <source>
        <strain evidence="2">AF129</strain>
    </source>
</reference>
<organism evidence="2 3">
    <name type="scientific">Ligilactobacillus pabuli</name>
    <dbReference type="NCBI Taxonomy" id="2886039"/>
    <lineage>
        <taxon>Bacteria</taxon>
        <taxon>Bacillati</taxon>
        <taxon>Bacillota</taxon>
        <taxon>Bacilli</taxon>
        <taxon>Lactobacillales</taxon>
        <taxon>Lactobacillaceae</taxon>
        <taxon>Ligilactobacillus</taxon>
    </lineage>
</organism>
<comment type="caution">
    <text evidence="2">The sequence shown here is derived from an EMBL/GenBank/DDBJ whole genome shotgun (WGS) entry which is preliminary data.</text>
</comment>
<protein>
    <submittedName>
        <fullName evidence="2">Uncharacterized protein</fullName>
    </submittedName>
</protein>
<dbReference type="InterPro" id="IPR025659">
    <property type="entry name" value="Tubby-like_C"/>
</dbReference>